<protein>
    <submittedName>
        <fullName evidence="2">Uncharacterized protein</fullName>
    </submittedName>
</protein>
<organism evidence="2 3">
    <name type="scientific">Caerostris extrusa</name>
    <name type="common">Bark spider</name>
    <name type="synonym">Caerostris bankana</name>
    <dbReference type="NCBI Taxonomy" id="172846"/>
    <lineage>
        <taxon>Eukaryota</taxon>
        <taxon>Metazoa</taxon>
        <taxon>Ecdysozoa</taxon>
        <taxon>Arthropoda</taxon>
        <taxon>Chelicerata</taxon>
        <taxon>Arachnida</taxon>
        <taxon>Araneae</taxon>
        <taxon>Araneomorphae</taxon>
        <taxon>Entelegynae</taxon>
        <taxon>Araneoidea</taxon>
        <taxon>Araneidae</taxon>
        <taxon>Caerostris</taxon>
    </lineage>
</organism>
<dbReference type="AlphaFoldDB" id="A0AAV4NFX1"/>
<proteinExistence type="predicted"/>
<feature type="non-terminal residue" evidence="2">
    <location>
        <position position="1"/>
    </location>
</feature>
<keyword evidence="3" id="KW-1185">Reference proteome</keyword>
<sequence>NDSGTNNIANPYQRNKDPPFCFQGKTKPEPTDHVFEHFFFFQVPNFSTLRNSRCLRSLCEKAIRKLIAQPERRNMKLLAWTKRNHLRPAHRPLEKGRKGCWEIDGKMAAGQRSRWPSRNIRECMVIIQFCRWK</sequence>
<comment type="caution">
    <text evidence="2">The sequence shown here is derived from an EMBL/GenBank/DDBJ whole genome shotgun (WGS) entry which is preliminary data.</text>
</comment>
<evidence type="ECO:0000313" key="3">
    <source>
        <dbReference type="Proteomes" id="UP001054945"/>
    </source>
</evidence>
<name>A0AAV4NFX1_CAEEX</name>
<accession>A0AAV4NFX1</accession>
<evidence type="ECO:0000313" key="2">
    <source>
        <dbReference type="EMBL" id="GIX82257.1"/>
    </source>
</evidence>
<dbReference type="Proteomes" id="UP001054945">
    <property type="component" value="Unassembled WGS sequence"/>
</dbReference>
<dbReference type="EMBL" id="BPLR01003218">
    <property type="protein sequence ID" value="GIX82257.1"/>
    <property type="molecule type" value="Genomic_DNA"/>
</dbReference>
<reference evidence="2 3" key="1">
    <citation type="submission" date="2021-06" db="EMBL/GenBank/DDBJ databases">
        <title>Caerostris extrusa draft genome.</title>
        <authorList>
            <person name="Kono N."/>
            <person name="Arakawa K."/>
        </authorList>
    </citation>
    <scope>NUCLEOTIDE SEQUENCE [LARGE SCALE GENOMIC DNA]</scope>
</reference>
<evidence type="ECO:0000256" key="1">
    <source>
        <dbReference type="SAM" id="MobiDB-lite"/>
    </source>
</evidence>
<feature type="compositionally biased region" description="Polar residues" evidence="1">
    <location>
        <begin position="1"/>
        <end position="13"/>
    </location>
</feature>
<gene>
    <name evidence="2" type="ORF">CEXT_340521</name>
</gene>
<feature type="region of interest" description="Disordered" evidence="1">
    <location>
        <begin position="1"/>
        <end position="20"/>
    </location>
</feature>